<gene>
    <name evidence="2" type="ORF">GQ61_02985</name>
</gene>
<dbReference type="RefSeq" id="WP_085783855.1">
    <property type="nucleotide sequence ID" value="NZ_CP008743.1"/>
</dbReference>
<dbReference type="KEGG" id="naf:GQ61_02985"/>
<proteinExistence type="predicted"/>
<dbReference type="EMBL" id="CP008743">
    <property type="protein sequence ID" value="ARN84459.1"/>
    <property type="molecule type" value="Genomic_DNA"/>
</dbReference>
<dbReference type="InterPro" id="IPR050712">
    <property type="entry name" value="NAD(P)H-dep_reductase"/>
</dbReference>
<dbReference type="AlphaFoldDB" id="A0A1W6N3V3"/>
<dbReference type="STRING" id="1414854.GQ61_02985"/>
<accession>A0A1W6N3V3</accession>
<dbReference type="InterPro" id="IPR029039">
    <property type="entry name" value="Flavoprotein-like_sf"/>
</dbReference>
<sequence length="203" mass="22998">MSNENLKITILFGSYRIERNGLRVIKYLDSHLKERGVSTTIVDAKLEKLPLLERRYSEYAADKNLHSDDKALFERLKNISEIFKASDGFLLVAGEYNFSVQPGLKNLIDYFLPEYAFRPGALAMYSMGAFGASRGITNLRGIMGEVGMSSLPSVHYFPQVHVSLDENGKDVENRYEKQTKKFLDELIWHAKALRGARSEGTPN</sequence>
<evidence type="ECO:0000259" key="1">
    <source>
        <dbReference type="Pfam" id="PF03358"/>
    </source>
</evidence>
<keyword evidence="3" id="KW-1185">Reference proteome</keyword>
<name>A0A1W6N3V3_9PROT</name>
<dbReference type="GO" id="GO:0005829">
    <property type="term" value="C:cytosol"/>
    <property type="evidence" value="ECO:0007669"/>
    <property type="project" value="TreeGrafter"/>
</dbReference>
<feature type="domain" description="NADPH-dependent FMN reductase-like" evidence="1">
    <location>
        <begin position="7"/>
        <end position="155"/>
    </location>
</feature>
<dbReference type="OrthoDB" id="9812295at2"/>
<organism evidence="2 3">
    <name type="scientific">Candidatus Nucleicultrix amoebiphila FS5</name>
    <dbReference type="NCBI Taxonomy" id="1414854"/>
    <lineage>
        <taxon>Bacteria</taxon>
        <taxon>Pseudomonadati</taxon>
        <taxon>Pseudomonadota</taxon>
        <taxon>Alphaproteobacteria</taxon>
        <taxon>Holosporales</taxon>
        <taxon>Candidatus Nucleicultricaceae</taxon>
        <taxon>Candidatus Nucleicultrix</taxon>
    </lineage>
</organism>
<dbReference type="PANTHER" id="PTHR30543">
    <property type="entry name" value="CHROMATE REDUCTASE"/>
    <property type="match status" value="1"/>
</dbReference>
<evidence type="ECO:0000313" key="2">
    <source>
        <dbReference type="EMBL" id="ARN84459.1"/>
    </source>
</evidence>
<dbReference type="GO" id="GO:0010181">
    <property type="term" value="F:FMN binding"/>
    <property type="evidence" value="ECO:0007669"/>
    <property type="project" value="TreeGrafter"/>
</dbReference>
<dbReference type="InterPro" id="IPR005025">
    <property type="entry name" value="FMN_Rdtase-like_dom"/>
</dbReference>
<dbReference type="Proteomes" id="UP000237351">
    <property type="component" value="Chromosome"/>
</dbReference>
<dbReference type="Gene3D" id="3.40.50.360">
    <property type="match status" value="1"/>
</dbReference>
<dbReference type="GO" id="GO:0016491">
    <property type="term" value="F:oxidoreductase activity"/>
    <property type="evidence" value="ECO:0007669"/>
    <property type="project" value="InterPro"/>
</dbReference>
<dbReference type="SUPFAM" id="SSF52218">
    <property type="entry name" value="Flavoproteins"/>
    <property type="match status" value="1"/>
</dbReference>
<reference evidence="2 3" key="1">
    <citation type="submission" date="2014-06" db="EMBL/GenBank/DDBJ databases">
        <title>The genome of the endonuclear symbiont Nucleicultrix amoebiphila.</title>
        <authorList>
            <person name="Schulz F."/>
            <person name="Horn M."/>
        </authorList>
    </citation>
    <scope>NUCLEOTIDE SEQUENCE [LARGE SCALE GENOMIC DNA]</scope>
    <source>
        <strain evidence="2 3">FS5</strain>
    </source>
</reference>
<protein>
    <recommendedName>
        <fullName evidence="1">NADPH-dependent FMN reductase-like domain-containing protein</fullName>
    </recommendedName>
</protein>
<dbReference type="Pfam" id="PF03358">
    <property type="entry name" value="FMN_red"/>
    <property type="match status" value="1"/>
</dbReference>
<evidence type="ECO:0000313" key="3">
    <source>
        <dbReference type="Proteomes" id="UP000237351"/>
    </source>
</evidence>
<dbReference type="PANTHER" id="PTHR30543:SF21">
    <property type="entry name" value="NAD(P)H-DEPENDENT FMN REDUCTASE LOT6"/>
    <property type="match status" value="1"/>
</dbReference>